<evidence type="ECO:0000313" key="3">
    <source>
        <dbReference type="Proteomes" id="UP001055108"/>
    </source>
</evidence>
<protein>
    <submittedName>
        <fullName evidence="2">Uncharacterized protein</fullName>
    </submittedName>
</protein>
<evidence type="ECO:0000313" key="2">
    <source>
        <dbReference type="EMBL" id="GJD79586.1"/>
    </source>
</evidence>
<comment type="caution">
    <text evidence="2">The sequence shown here is derived from an EMBL/GenBank/DDBJ whole genome shotgun (WGS) entry which is preliminary data.</text>
</comment>
<reference evidence="2" key="2">
    <citation type="submission" date="2021-08" db="EMBL/GenBank/DDBJ databases">
        <authorList>
            <person name="Tani A."/>
            <person name="Ola A."/>
            <person name="Ogura Y."/>
            <person name="Katsura K."/>
            <person name="Hayashi T."/>
        </authorList>
    </citation>
    <scope>NUCLEOTIDE SEQUENCE</scope>
    <source>
        <strain evidence="2">NBRC 103626</strain>
    </source>
</reference>
<dbReference type="AlphaFoldDB" id="A0AA37HQ24"/>
<feature type="compositionally biased region" description="Basic and acidic residues" evidence="1">
    <location>
        <begin position="77"/>
        <end position="92"/>
    </location>
</feature>
<gene>
    <name evidence="2" type="ORF">NBEOAGPD_2815</name>
</gene>
<organism evidence="2 3">
    <name type="scientific">Methylobacterium gregans</name>
    <dbReference type="NCBI Taxonomy" id="374424"/>
    <lineage>
        <taxon>Bacteria</taxon>
        <taxon>Pseudomonadati</taxon>
        <taxon>Pseudomonadota</taxon>
        <taxon>Alphaproteobacteria</taxon>
        <taxon>Hyphomicrobiales</taxon>
        <taxon>Methylobacteriaceae</taxon>
        <taxon>Methylobacterium</taxon>
    </lineage>
</organism>
<reference evidence="2" key="1">
    <citation type="journal article" date="2016" name="Front. Microbiol.">
        <title>Genome Sequence of the Piezophilic, Mesophilic Sulfate-Reducing Bacterium Desulfovibrio indicus J2T.</title>
        <authorList>
            <person name="Cao J."/>
            <person name="Maignien L."/>
            <person name="Shao Z."/>
            <person name="Alain K."/>
            <person name="Jebbar M."/>
        </authorList>
    </citation>
    <scope>NUCLEOTIDE SEQUENCE</scope>
    <source>
        <strain evidence="2">NBRC 103626</strain>
    </source>
</reference>
<evidence type="ECO:0000256" key="1">
    <source>
        <dbReference type="SAM" id="MobiDB-lite"/>
    </source>
</evidence>
<feature type="region of interest" description="Disordered" evidence="1">
    <location>
        <begin position="68"/>
        <end position="92"/>
    </location>
</feature>
<dbReference type="EMBL" id="BPQM01000064">
    <property type="protein sequence ID" value="GJD79586.1"/>
    <property type="molecule type" value="Genomic_DNA"/>
</dbReference>
<accession>A0AA37HQ24</accession>
<sequence length="109" mass="12039">MLQTPTPQTMLRTNLTLLRRALDRGAGDARLLTEGVLYVTDLEARVATGEMDAEAALADASRVARALTQTGTHRERRREPRPHAPAPVRREDCVVRVPGGPWCKPEEIS</sequence>
<dbReference type="Proteomes" id="UP001055108">
    <property type="component" value="Unassembled WGS sequence"/>
</dbReference>
<dbReference type="RefSeq" id="WP_238303563.1">
    <property type="nucleotide sequence ID" value="NZ_BPQM01000064.1"/>
</dbReference>
<keyword evidence="3" id="KW-1185">Reference proteome</keyword>
<name>A0AA37HQ24_9HYPH</name>
<proteinExistence type="predicted"/>